<dbReference type="AlphaFoldDB" id="Q2QTJ4"/>
<organism evidence="2">
    <name type="scientific">Oryza sativa subsp. japonica</name>
    <name type="common">Rice</name>
    <dbReference type="NCBI Taxonomy" id="39947"/>
    <lineage>
        <taxon>Eukaryota</taxon>
        <taxon>Viridiplantae</taxon>
        <taxon>Streptophyta</taxon>
        <taxon>Embryophyta</taxon>
        <taxon>Tracheophyta</taxon>
        <taxon>Spermatophyta</taxon>
        <taxon>Magnoliopsida</taxon>
        <taxon>Liliopsida</taxon>
        <taxon>Poales</taxon>
        <taxon>Poaceae</taxon>
        <taxon>BOP clade</taxon>
        <taxon>Oryzoideae</taxon>
        <taxon>Oryzeae</taxon>
        <taxon>Oryzinae</taxon>
        <taxon>Oryza</taxon>
        <taxon>Oryza sativa</taxon>
    </lineage>
</organism>
<reference evidence="2" key="3">
    <citation type="submission" date="2006-01" db="EMBL/GenBank/DDBJ databases">
        <authorList>
            <person name="Buell R."/>
        </authorList>
    </citation>
    <scope>NUCLEOTIDE SEQUENCE</scope>
</reference>
<evidence type="ECO:0000256" key="1">
    <source>
        <dbReference type="SAM" id="MobiDB-lite"/>
    </source>
</evidence>
<gene>
    <name evidence="2" type="ordered locus">LOC_Os12g19440</name>
</gene>
<name>Q2QTJ4_ORYSJ</name>
<feature type="compositionally biased region" description="Basic and acidic residues" evidence="1">
    <location>
        <begin position="1"/>
        <end position="18"/>
    </location>
</feature>
<dbReference type="EMBL" id="DP000011">
    <property type="protein sequence ID" value="ABA97176.1"/>
    <property type="molecule type" value="Genomic_DNA"/>
</dbReference>
<feature type="region of interest" description="Disordered" evidence="1">
    <location>
        <begin position="1"/>
        <end position="29"/>
    </location>
</feature>
<proteinExistence type="predicted"/>
<reference evidence="2" key="1">
    <citation type="journal article" date="2005" name="BMC Biol.">
        <title>The sequence of rice chromosomes 11 and 12, rich in disease resistance genes and recent gene duplications.</title>
        <authorList>
            <consortium name="The rice chromosomes 11 and 12 sequencing consortia"/>
        </authorList>
    </citation>
    <scope>NUCLEOTIDE SEQUENCE [LARGE SCALE GENOMIC DNA]</scope>
</reference>
<protein>
    <submittedName>
        <fullName evidence="2">Uncharacterized protein</fullName>
    </submittedName>
</protein>
<sequence length="70" mass="7736">MRAQLDEEKKEQAVKMKGEEEDGVFSTPLSPEVGARPWVCCGAKEAPKVSDKWAQVVAVYEGERGGLNRE</sequence>
<accession>Q2QTJ4</accession>
<evidence type="ECO:0000313" key="2">
    <source>
        <dbReference type="EMBL" id="ABA97176.1"/>
    </source>
</evidence>
<reference evidence="2" key="2">
    <citation type="submission" date="2005-04" db="EMBL/GenBank/DDBJ databases">
        <authorList>
            <person name="Buell C.R."/>
            <person name="Wing R.A."/>
            <person name="McCombie W.A."/>
            <person name="Ouyang S."/>
        </authorList>
    </citation>
    <scope>NUCLEOTIDE SEQUENCE</scope>
</reference>